<reference evidence="1" key="2">
    <citation type="journal article" date="2015" name="Fish Shellfish Immunol.">
        <title>Early steps in the European eel (Anguilla anguilla)-Vibrio vulnificus interaction in the gills: Role of the RtxA13 toxin.</title>
        <authorList>
            <person name="Callol A."/>
            <person name="Pajuelo D."/>
            <person name="Ebbesson L."/>
            <person name="Teles M."/>
            <person name="MacKenzie S."/>
            <person name="Amaro C."/>
        </authorList>
    </citation>
    <scope>NUCLEOTIDE SEQUENCE</scope>
</reference>
<dbReference type="EMBL" id="GBXM01105050">
    <property type="protein sequence ID" value="JAH03527.1"/>
    <property type="molecule type" value="Transcribed_RNA"/>
</dbReference>
<organism evidence="1">
    <name type="scientific">Anguilla anguilla</name>
    <name type="common">European freshwater eel</name>
    <name type="synonym">Muraena anguilla</name>
    <dbReference type="NCBI Taxonomy" id="7936"/>
    <lineage>
        <taxon>Eukaryota</taxon>
        <taxon>Metazoa</taxon>
        <taxon>Chordata</taxon>
        <taxon>Craniata</taxon>
        <taxon>Vertebrata</taxon>
        <taxon>Euteleostomi</taxon>
        <taxon>Actinopterygii</taxon>
        <taxon>Neopterygii</taxon>
        <taxon>Teleostei</taxon>
        <taxon>Anguilliformes</taxon>
        <taxon>Anguillidae</taxon>
        <taxon>Anguilla</taxon>
    </lineage>
</organism>
<protein>
    <submittedName>
        <fullName evidence="1">Uncharacterized protein</fullName>
    </submittedName>
</protein>
<evidence type="ECO:0000313" key="1">
    <source>
        <dbReference type="EMBL" id="JAH03527.1"/>
    </source>
</evidence>
<accession>A0A0E9PGW9</accession>
<name>A0A0E9PGW9_ANGAN</name>
<reference evidence="1" key="1">
    <citation type="submission" date="2014-11" db="EMBL/GenBank/DDBJ databases">
        <authorList>
            <person name="Amaro Gonzalez C."/>
        </authorList>
    </citation>
    <scope>NUCLEOTIDE SEQUENCE</scope>
</reference>
<sequence length="54" mass="6362">MVLEILLSTLKGSNIFEQKPNVHFLCPYIQFCLQLRIWLVISVFAPWWSIQPLS</sequence>
<dbReference type="AlphaFoldDB" id="A0A0E9PGW9"/>
<proteinExistence type="predicted"/>